<feature type="transmembrane region" description="Helical" evidence="5">
    <location>
        <begin position="522"/>
        <end position="544"/>
    </location>
</feature>
<evidence type="ECO:0000313" key="9">
    <source>
        <dbReference type="EMBL" id="CAL4759389.1"/>
    </source>
</evidence>
<dbReference type="PRINTS" id="PR00412">
    <property type="entry name" value="EPOXHYDRLASE"/>
</dbReference>
<evidence type="ECO:0000313" key="10">
    <source>
        <dbReference type="Proteomes" id="UP001152797"/>
    </source>
</evidence>
<dbReference type="InterPro" id="IPR029058">
    <property type="entry name" value="AB_hydrolase_fold"/>
</dbReference>
<keyword evidence="2 5" id="KW-0812">Transmembrane</keyword>
<dbReference type="SUPFAM" id="SSF53474">
    <property type="entry name" value="alpha/beta-Hydrolases"/>
    <property type="match status" value="1"/>
</dbReference>
<dbReference type="Gene3D" id="3.40.50.1820">
    <property type="entry name" value="alpha/beta hydrolase"/>
    <property type="match status" value="1"/>
</dbReference>
<evidence type="ECO:0000256" key="1">
    <source>
        <dbReference type="ARBA" id="ARBA00004141"/>
    </source>
</evidence>
<dbReference type="Pfam" id="PF12697">
    <property type="entry name" value="Abhydrolase_6"/>
    <property type="match status" value="1"/>
</dbReference>
<feature type="transmembrane region" description="Helical" evidence="5">
    <location>
        <begin position="654"/>
        <end position="673"/>
    </location>
</feature>
<dbReference type="GO" id="GO:0015385">
    <property type="term" value="F:sodium:proton antiporter activity"/>
    <property type="evidence" value="ECO:0007669"/>
    <property type="project" value="TreeGrafter"/>
</dbReference>
<organism evidence="8">
    <name type="scientific">Cladocopium goreaui</name>
    <dbReference type="NCBI Taxonomy" id="2562237"/>
    <lineage>
        <taxon>Eukaryota</taxon>
        <taxon>Sar</taxon>
        <taxon>Alveolata</taxon>
        <taxon>Dinophyceae</taxon>
        <taxon>Suessiales</taxon>
        <taxon>Symbiodiniaceae</taxon>
        <taxon>Cladocopium</taxon>
    </lineage>
</organism>
<evidence type="ECO:0000259" key="6">
    <source>
        <dbReference type="Pfam" id="PF01699"/>
    </source>
</evidence>
<evidence type="ECO:0000256" key="3">
    <source>
        <dbReference type="ARBA" id="ARBA00022989"/>
    </source>
</evidence>
<feature type="transmembrane region" description="Helical" evidence="5">
    <location>
        <begin position="294"/>
        <end position="311"/>
    </location>
</feature>
<keyword evidence="3 5" id="KW-1133">Transmembrane helix</keyword>
<dbReference type="GO" id="GO:0005886">
    <property type="term" value="C:plasma membrane"/>
    <property type="evidence" value="ECO:0007669"/>
    <property type="project" value="TreeGrafter"/>
</dbReference>
<dbReference type="InterPro" id="IPR000073">
    <property type="entry name" value="AB_hydrolase_1"/>
</dbReference>
<feature type="domain" description="Sodium/calcium exchanger membrane region" evidence="6">
    <location>
        <begin position="345"/>
        <end position="500"/>
    </location>
</feature>
<protein>
    <submittedName>
        <fullName evidence="9">Ionic transporter y4hA</fullName>
    </submittedName>
</protein>
<feature type="transmembrane region" description="Helical" evidence="5">
    <location>
        <begin position="447"/>
        <end position="469"/>
    </location>
</feature>
<sequence>MHTHQPEEAFLEIDGLRVFFRAEGVGRPVVLVHGWPTHSFLWRHVIAALRETHRCYALDLPGFGRSEKPEDAPYTFTFFSRIIEGFVEQLSLERVDLVVHDIGGPSGILYADRCPERVGRLVVLNSPIYPMRTPLDAVAHVVLLTPLLRNAMVSPWGLKRVFKSGVRHKRKMTPEVIAKYQAPFRDPATRGVLRKTILAPMTSPNELPDLSQTIARLRMPVSLVIAQRDLLCGAHMRRLAEELPQLPVHSLPEAGHYLQEDMPEELAAIAQGGLTYTDLPATFYCSVPADTLRGMFWLRAGGATCFGLMMANAKRRLLDEVPVWSMVVPVVACGALALVWGGSSSWVLLLVAAAAIVAAVLVAVYHAEVIAHRVGEPFGTLVLALAVTLIEVSLIVSMMMSDHVDSSNLARDAVFATVMIVCNGVIGLCLLVGALKHHELSFRVEGTTPSLSVLATLATMSLVLPDFTFSTEGPTFSRSQLVFAGVVSLVLYGVFLFVQTIRHREFFLADSHDKHDDHGEPPTVRAAWASLILLMVSLVAVVGLAESMAPAIESAIDDAGMPQAVVGIAIALLVLLPETTAAVRAARANRMQTSFNLALGSALATIGLTIPAIAFMSIALGLSINLGLPPKEITLFVLTLLLSSMTLSNGRATILQGTVHLVVFAVFIFMAMVP</sequence>
<dbReference type="PANTHER" id="PTHR37958">
    <property type="entry name" value="SODIUM-POTASSIUM/PROTON ANTIPORTER CHAA"/>
    <property type="match status" value="1"/>
</dbReference>
<feature type="transmembrane region" description="Helical" evidence="5">
    <location>
        <begin position="564"/>
        <end position="583"/>
    </location>
</feature>
<dbReference type="GO" id="GO:0003824">
    <property type="term" value="F:catalytic activity"/>
    <property type="evidence" value="ECO:0007669"/>
    <property type="project" value="InterPro"/>
</dbReference>
<feature type="transmembrane region" description="Helical" evidence="5">
    <location>
        <begin position="595"/>
        <end position="622"/>
    </location>
</feature>
<feature type="transmembrane region" description="Helical" evidence="5">
    <location>
        <begin position="378"/>
        <end position="401"/>
    </location>
</feature>
<evidence type="ECO:0000256" key="2">
    <source>
        <dbReference type="ARBA" id="ARBA00022692"/>
    </source>
</evidence>
<feature type="transmembrane region" description="Helical" evidence="5">
    <location>
        <begin position="413"/>
        <end position="435"/>
    </location>
</feature>
<reference evidence="9 10" key="2">
    <citation type="submission" date="2024-05" db="EMBL/GenBank/DDBJ databases">
        <authorList>
            <person name="Chen Y."/>
            <person name="Shah S."/>
            <person name="Dougan E. K."/>
            <person name="Thang M."/>
            <person name="Chan C."/>
        </authorList>
    </citation>
    <scope>NUCLEOTIDE SEQUENCE [LARGE SCALE GENOMIC DNA]</scope>
</reference>
<dbReference type="PANTHER" id="PTHR37958:SF1">
    <property type="entry name" value="SODIUM-POTASSIUM_PROTON ANTIPORTER CHAA"/>
    <property type="match status" value="1"/>
</dbReference>
<dbReference type="Proteomes" id="UP001152797">
    <property type="component" value="Unassembled WGS sequence"/>
</dbReference>
<dbReference type="PRINTS" id="PR00111">
    <property type="entry name" value="ABHYDROLASE"/>
</dbReference>
<dbReference type="AlphaFoldDB" id="A0A9P1BEU5"/>
<reference evidence="8" key="1">
    <citation type="submission" date="2022-10" db="EMBL/GenBank/DDBJ databases">
        <authorList>
            <person name="Chen Y."/>
            <person name="Dougan E. K."/>
            <person name="Chan C."/>
            <person name="Rhodes N."/>
            <person name="Thang M."/>
        </authorList>
    </citation>
    <scope>NUCLEOTIDE SEQUENCE</scope>
</reference>
<feature type="domain" description="AB hydrolase-1" evidence="7">
    <location>
        <begin position="29"/>
        <end position="268"/>
    </location>
</feature>
<dbReference type="InterPro" id="IPR000639">
    <property type="entry name" value="Epox_hydrolase-like"/>
</dbReference>
<dbReference type="OrthoDB" id="430332at2759"/>
<accession>A0A9P1BEU5</accession>
<feature type="domain" description="Sodium/calcium exchanger membrane region" evidence="6">
    <location>
        <begin position="530"/>
        <end position="672"/>
    </location>
</feature>
<dbReference type="InterPro" id="IPR052946">
    <property type="entry name" value="Alkaline_pH_Ca-Antiporter"/>
</dbReference>
<dbReference type="Pfam" id="PF01699">
    <property type="entry name" value="Na_Ca_ex"/>
    <property type="match status" value="2"/>
</dbReference>
<dbReference type="GO" id="GO:0015386">
    <property type="term" value="F:potassium:proton antiporter activity"/>
    <property type="evidence" value="ECO:0007669"/>
    <property type="project" value="TreeGrafter"/>
</dbReference>
<keyword evidence="4 5" id="KW-0472">Membrane</keyword>
<name>A0A9P1BEU5_9DINO</name>
<feature type="transmembrane region" description="Helical" evidence="5">
    <location>
        <begin position="346"/>
        <end position="366"/>
    </location>
</feature>
<proteinExistence type="predicted"/>
<feature type="transmembrane region" description="Helical" evidence="5">
    <location>
        <begin position="481"/>
        <end position="501"/>
    </location>
</feature>
<comment type="subcellular location">
    <subcellularLocation>
        <location evidence="1">Membrane</location>
        <topology evidence="1">Multi-pass membrane protein</topology>
    </subcellularLocation>
</comment>
<feature type="transmembrane region" description="Helical" evidence="5">
    <location>
        <begin position="323"/>
        <end position="340"/>
    </location>
</feature>
<evidence type="ECO:0000313" key="8">
    <source>
        <dbReference type="EMBL" id="CAI3972077.1"/>
    </source>
</evidence>
<dbReference type="EMBL" id="CAMXCT020000001">
    <property type="protein sequence ID" value="CAL1125452.1"/>
    <property type="molecule type" value="Genomic_DNA"/>
</dbReference>
<dbReference type="EMBL" id="CAMXCT010000001">
    <property type="protein sequence ID" value="CAI3972077.1"/>
    <property type="molecule type" value="Genomic_DNA"/>
</dbReference>
<dbReference type="InterPro" id="IPR004837">
    <property type="entry name" value="NaCa_Exmemb"/>
</dbReference>
<keyword evidence="10" id="KW-1185">Reference proteome</keyword>
<evidence type="ECO:0000259" key="7">
    <source>
        <dbReference type="Pfam" id="PF12697"/>
    </source>
</evidence>
<comment type="caution">
    <text evidence="8">The sequence shown here is derived from an EMBL/GenBank/DDBJ whole genome shotgun (WGS) entry which is preliminary data.</text>
</comment>
<evidence type="ECO:0000256" key="5">
    <source>
        <dbReference type="SAM" id="Phobius"/>
    </source>
</evidence>
<dbReference type="EMBL" id="CAMXCT030000001">
    <property type="protein sequence ID" value="CAL4759389.1"/>
    <property type="molecule type" value="Genomic_DNA"/>
</dbReference>
<gene>
    <name evidence="8" type="ORF">C1SCF055_LOCUS667</name>
</gene>
<evidence type="ECO:0000256" key="4">
    <source>
        <dbReference type="ARBA" id="ARBA00023136"/>
    </source>
</evidence>